<evidence type="ECO:0000259" key="4">
    <source>
        <dbReference type="PROSITE" id="PS51677"/>
    </source>
</evidence>
<name>A0AA46YTA2_9LACT</name>
<evidence type="ECO:0000313" key="6">
    <source>
        <dbReference type="Proteomes" id="UP001164042"/>
    </source>
</evidence>
<dbReference type="GO" id="GO:0016020">
    <property type="term" value="C:membrane"/>
    <property type="evidence" value="ECO:0007669"/>
    <property type="project" value="TreeGrafter"/>
</dbReference>
<dbReference type="SUPFAM" id="SSF88713">
    <property type="entry name" value="Glycoside hydrolase/deacetylase"/>
    <property type="match status" value="1"/>
</dbReference>
<dbReference type="EMBL" id="CP109635">
    <property type="protein sequence ID" value="UYT10286.1"/>
    <property type="molecule type" value="Genomic_DNA"/>
</dbReference>
<keyword evidence="2" id="KW-0378">Hydrolase</keyword>
<dbReference type="GO" id="GO:0005975">
    <property type="term" value="P:carbohydrate metabolic process"/>
    <property type="evidence" value="ECO:0007669"/>
    <property type="project" value="InterPro"/>
</dbReference>
<protein>
    <submittedName>
        <fullName evidence="5">Polysaccharide deacetylase family protein</fullName>
    </submittedName>
</protein>
<dbReference type="Pfam" id="PF01522">
    <property type="entry name" value="Polysacc_deac_1"/>
    <property type="match status" value="1"/>
</dbReference>
<dbReference type="InterPro" id="IPR050248">
    <property type="entry name" value="Polysacc_deacetylase_ArnD"/>
</dbReference>
<dbReference type="PROSITE" id="PS51677">
    <property type="entry name" value="NODB"/>
    <property type="match status" value="1"/>
</dbReference>
<dbReference type="InterPro" id="IPR002509">
    <property type="entry name" value="NODB_dom"/>
</dbReference>
<organism evidence="5 6">
    <name type="scientific">Lactococcus garvieae</name>
    <dbReference type="NCBI Taxonomy" id="1363"/>
    <lineage>
        <taxon>Bacteria</taxon>
        <taxon>Bacillati</taxon>
        <taxon>Bacillota</taxon>
        <taxon>Bacilli</taxon>
        <taxon>Lactobacillales</taxon>
        <taxon>Streptococcaceae</taxon>
        <taxon>Lactococcus</taxon>
    </lineage>
</organism>
<feature type="transmembrane region" description="Helical" evidence="3">
    <location>
        <begin position="26"/>
        <end position="46"/>
    </location>
</feature>
<sequence length="362" mass="41636">MYKKRILLIRKKKKEKNKMKTHKKKTWIYIHTLIIILIIIMGFLFINKLNQRIAYNNYKHLNEKLHALEYSPKSPNMIAQIKKIEKSAKNWDLESTNRVLILKKVKGLEVENTTASKAQDLLTKAKTTLDKTDISNAEKNIKLLTSYDKKKFLSQLNEIKRLSTQKWVALTFDDGPNPATTPHLLDILKSNHIKATFFALGQEAQLSPDLVKREATEGHEVGTHTWDHADLLSCSPKEQKEEITKASHLVEKITGQKQTIFRPPYGNFNSEILSLTSLSAINWSIDTNDWRYTSSEPVIENAVNDAHDGSIILLHDIHSWSVDAVPEIIKELKEQNYKFVTVSELLKKKEGGIKQQHVYYGQ</sequence>
<accession>A0AA46YTA2</accession>
<dbReference type="InterPro" id="IPR011330">
    <property type="entry name" value="Glyco_hydro/deAcase_b/a-brl"/>
</dbReference>
<dbReference type="Proteomes" id="UP001164042">
    <property type="component" value="Chromosome"/>
</dbReference>
<feature type="domain" description="NodB homology" evidence="4">
    <location>
        <begin position="166"/>
        <end position="340"/>
    </location>
</feature>
<reference evidence="5" key="1">
    <citation type="submission" date="2022-10" db="EMBL/GenBank/DDBJ databases">
        <title>Genome assembly of Lactococcus garvieae isolates from cricket gut.</title>
        <authorList>
            <person name="Luecke A.R."/>
            <person name="Brown A.M.V."/>
            <person name="Wakeman C.A."/>
        </authorList>
    </citation>
    <scope>NUCLEOTIDE SEQUENCE</scope>
    <source>
        <strain evidence="5">Alexii-11_2</strain>
    </source>
</reference>
<dbReference type="PANTHER" id="PTHR10587">
    <property type="entry name" value="GLYCOSYL TRANSFERASE-RELATED"/>
    <property type="match status" value="1"/>
</dbReference>
<evidence type="ECO:0000256" key="3">
    <source>
        <dbReference type="SAM" id="Phobius"/>
    </source>
</evidence>
<keyword evidence="1" id="KW-0479">Metal-binding</keyword>
<proteinExistence type="predicted"/>
<keyword evidence="3" id="KW-0472">Membrane</keyword>
<evidence type="ECO:0000256" key="1">
    <source>
        <dbReference type="ARBA" id="ARBA00022723"/>
    </source>
</evidence>
<keyword evidence="3" id="KW-0812">Transmembrane</keyword>
<keyword evidence="3" id="KW-1133">Transmembrane helix</keyword>
<gene>
    <name evidence="5" type="ORF">OF801_10135</name>
</gene>
<dbReference type="PANTHER" id="PTHR10587:SF133">
    <property type="entry name" value="CHITIN DEACETYLASE 1-RELATED"/>
    <property type="match status" value="1"/>
</dbReference>
<dbReference type="Gene3D" id="3.20.20.370">
    <property type="entry name" value="Glycoside hydrolase/deacetylase"/>
    <property type="match status" value="1"/>
</dbReference>
<evidence type="ECO:0000256" key="2">
    <source>
        <dbReference type="ARBA" id="ARBA00022801"/>
    </source>
</evidence>
<dbReference type="GO" id="GO:0046872">
    <property type="term" value="F:metal ion binding"/>
    <property type="evidence" value="ECO:0007669"/>
    <property type="project" value="UniProtKB-KW"/>
</dbReference>
<evidence type="ECO:0000313" key="5">
    <source>
        <dbReference type="EMBL" id="UYT10286.1"/>
    </source>
</evidence>
<dbReference type="AlphaFoldDB" id="A0AA46YTA2"/>
<dbReference type="RefSeq" id="WP_264308142.1">
    <property type="nucleotide sequence ID" value="NZ_CP109635.1"/>
</dbReference>
<dbReference type="GO" id="GO:0016810">
    <property type="term" value="F:hydrolase activity, acting on carbon-nitrogen (but not peptide) bonds"/>
    <property type="evidence" value="ECO:0007669"/>
    <property type="project" value="InterPro"/>
</dbReference>